<feature type="region of interest" description="Disordered" evidence="5">
    <location>
        <begin position="381"/>
        <end position="413"/>
    </location>
</feature>
<evidence type="ECO:0000259" key="6">
    <source>
        <dbReference type="PROSITE" id="PS50089"/>
    </source>
</evidence>
<dbReference type="InterPro" id="IPR013083">
    <property type="entry name" value="Znf_RING/FYVE/PHD"/>
</dbReference>
<name>A0A836GQR7_9TRYP</name>
<dbReference type="AlphaFoldDB" id="A0A836GQR7"/>
<dbReference type="PROSITE" id="PS50089">
    <property type="entry name" value="ZF_RING_2"/>
    <property type="match status" value="1"/>
</dbReference>
<evidence type="ECO:0000256" key="4">
    <source>
        <dbReference type="PROSITE-ProRule" id="PRU00175"/>
    </source>
</evidence>
<organism evidence="7 8">
    <name type="scientific">Leishmania orientalis</name>
    <dbReference type="NCBI Taxonomy" id="2249476"/>
    <lineage>
        <taxon>Eukaryota</taxon>
        <taxon>Discoba</taxon>
        <taxon>Euglenozoa</taxon>
        <taxon>Kinetoplastea</taxon>
        <taxon>Metakinetoplastina</taxon>
        <taxon>Trypanosomatida</taxon>
        <taxon>Trypanosomatidae</taxon>
        <taxon>Leishmaniinae</taxon>
        <taxon>Leishmania</taxon>
    </lineage>
</organism>
<dbReference type="GeneID" id="92360295"/>
<evidence type="ECO:0000256" key="5">
    <source>
        <dbReference type="SAM" id="MobiDB-lite"/>
    </source>
</evidence>
<proteinExistence type="predicted"/>
<dbReference type="EMBL" id="JAFHLR010000025">
    <property type="protein sequence ID" value="KAG5477159.1"/>
    <property type="molecule type" value="Genomic_DNA"/>
</dbReference>
<feature type="compositionally biased region" description="Low complexity" evidence="5">
    <location>
        <begin position="395"/>
        <end position="411"/>
    </location>
</feature>
<dbReference type="GO" id="GO:0061630">
    <property type="term" value="F:ubiquitin protein ligase activity"/>
    <property type="evidence" value="ECO:0007669"/>
    <property type="project" value="TreeGrafter"/>
</dbReference>
<evidence type="ECO:0000313" key="7">
    <source>
        <dbReference type="EMBL" id="KAG5477159.1"/>
    </source>
</evidence>
<dbReference type="PANTHER" id="PTHR45969">
    <property type="entry name" value="RING ZINC FINGER PROTEIN-RELATED"/>
    <property type="match status" value="1"/>
</dbReference>
<accession>A0A836GQR7</accession>
<keyword evidence="3" id="KW-0862">Zinc</keyword>
<dbReference type="Proteomes" id="UP000674143">
    <property type="component" value="Chromosome 25"/>
</dbReference>
<keyword evidence="1" id="KW-0479">Metal-binding</keyword>
<reference evidence="7 8" key="1">
    <citation type="submission" date="2021-02" db="EMBL/GenBank/DDBJ databases">
        <title>Leishmania (Mundinia) orientalis Genome sequencing and assembly.</title>
        <authorList>
            <person name="Almutairi H."/>
            <person name="Gatherer D."/>
        </authorList>
    </citation>
    <scope>NUCLEOTIDE SEQUENCE [LARGE SCALE GENOMIC DNA]</scope>
    <source>
        <strain evidence="7">LSCM4</strain>
    </source>
</reference>
<sequence>MRVCENDFSPLLPPPSPTLPLSFCVCVCVSGRSLGLPPPPSPSPYPTQPLLQRSLRLRPLLFSRAARAYMPSSTPDHGIDVLIRQISARQALERTRQLWESVRRRRREDGLLPRSAYAELLQHTARRILAKLEDAGFDADTWKTYTDFFMQAILAYGTSGVEPYLYVVEQLMTAVLAFPSQPVPLLKEYLHCIMARSTQHSRELAAYVAQNPSGELSALVRVPDLEYDDNFVACVAARPATDVVKMLGSLPRQLTFAHRHAIVRLKLCNPLKIPGCAYVSAGYCCDTCRLRGIRVGFQAMVYDDEAAYSTGSNCNVRSDAQISRRRNYGFDVCMACVVVFYAQQRENLLALMHVPHCAYAFGHVAGVAVLSARYYVRRHSVSRDPARPHHRSILATSTSSQTTSSNLTAAAEPDENSFDLSDTLVGYSTSSFGSEEGAATITHSATKLPPLRPPLRKVSKSVTTVPQLPVTRGTATAGSVVSLTLCLAPYGARPIAWVLSDTEKHVEMQHMDEMLIQRLGPGSDWRSRVAVHRLNKISLHAASDRERAADAPAATSRSATLMRVNDASCSPCCGEAVPDSPTMLAQVLSTSSRLADTNVDVETCPICLSSFEGESPFIETSCHHWFHVGCIEEYTRTAGDVCPLCRAAHVLPDMSRAAALTKNIYHVEVMLTEEECLWSYVDVCVGAILTRDGNYRNATSIAAAECVRLYPNQTKVFARQVPQTCL</sequence>
<protein>
    <recommendedName>
        <fullName evidence="6">RING-type domain-containing protein</fullName>
    </recommendedName>
</protein>
<dbReference type="KEGG" id="loi:92360295"/>
<keyword evidence="2 4" id="KW-0863">Zinc-finger</keyword>
<dbReference type="InterPro" id="IPR001841">
    <property type="entry name" value="Znf_RING"/>
</dbReference>
<evidence type="ECO:0000256" key="2">
    <source>
        <dbReference type="ARBA" id="ARBA00022771"/>
    </source>
</evidence>
<dbReference type="GO" id="GO:0008270">
    <property type="term" value="F:zinc ion binding"/>
    <property type="evidence" value="ECO:0007669"/>
    <property type="project" value="UniProtKB-KW"/>
</dbReference>
<dbReference type="Gene3D" id="3.30.40.10">
    <property type="entry name" value="Zinc/RING finger domain, C3HC4 (zinc finger)"/>
    <property type="match status" value="1"/>
</dbReference>
<evidence type="ECO:0000256" key="1">
    <source>
        <dbReference type="ARBA" id="ARBA00022723"/>
    </source>
</evidence>
<keyword evidence="8" id="KW-1185">Reference proteome</keyword>
<dbReference type="RefSeq" id="XP_067062570.1">
    <property type="nucleotide sequence ID" value="XM_067206361.1"/>
</dbReference>
<gene>
    <name evidence="7" type="ORF">LSCM4_04376</name>
</gene>
<dbReference type="SMART" id="SM00184">
    <property type="entry name" value="RING"/>
    <property type="match status" value="1"/>
</dbReference>
<evidence type="ECO:0000313" key="8">
    <source>
        <dbReference type="Proteomes" id="UP000674143"/>
    </source>
</evidence>
<dbReference type="Pfam" id="PF13639">
    <property type="entry name" value="zf-RING_2"/>
    <property type="match status" value="1"/>
</dbReference>
<dbReference type="CDD" id="cd16448">
    <property type="entry name" value="RING-H2"/>
    <property type="match status" value="1"/>
</dbReference>
<evidence type="ECO:0000256" key="3">
    <source>
        <dbReference type="ARBA" id="ARBA00022833"/>
    </source>
</evidence>
<dbReference type="SMR" id="A0A836GQR7"/>
<feature type="domain" description="RING-type" evidence="6">
    <location>
        <begin position="604"/>
        <end position="646"/>
    </location>
</feature>
<dbReference type="GO" id="GO:0016567">
    <property type="term" value="P:protein ubiquitination"/>
    <property type="evidence" value="ECO:0007669"/>
    <property type="project" value="TreeGrafter"/>
</dbReference>
<dbReference type="PANTHER" id="PTHR45969:SF69">
    <property type="entry name" value="FINGER DOMAIN PROTEIN, PUTATIVE (AFU_ORTHOLOGUE AFUA_3G12190)-RELATED"/>
    <property type="match status" value="1"/>
</dbReference>
<comment type="caution">
    <text evidence="7">The sequence shown here is derived from an EMBL/GenBank/DDBJ whole genome shotgun (WGS) entry which is preliminary data.</text>
</comment>
<dbReference type="SUPFAM" id="SSF57850">
    <property type="entry name" value="RING/U-box"/>
    <property type="match status" value="1"/>
</dbReference>